<gene>
    <name evidence="1" type="ORF">A2161_21085</name>
</gene>
<dbReference type="Proteomes" id="UP000179266">
    <property type="component" value="Unassembled WGS sequence"/>
</dbReference>
<evidence type="ECO:0000313" key="2">
    <source>
        <dbReference type="Proteomes" id="UP000179266"/>
    </source>
</evidence>
<name>A0A1F7RLJ6_9BACT</name>
<organism evidence="1 2">
    <name type="scientific">Candidatus Schekmanbacteria bacterium RBG_13_48_7</name>
    <dbReference type="NCBI Taxonomy" id="1817878"/>
    <lineage>
        <taxon>Bacteria</taxon>
        <taxon>Candidatus Schekmaniibacteriota</taxon>
    </lineage>
</organism>
<proteinExistence type="predicted"/>
<accession>A0A1F7RLJ6</accession>
<evidence type="ECO:0008006" key="3">
    <source>
        <dbReference type="Google" id="ProtNLM"/>
    </source>
</evidence>
<reference evidence="1 2" key="1">
    <citation type="journal article" date="2016" name="Nat. Commun.">
        <title>Thousands of microbial genomes shed light on interconnected biogeochemical processes in an aquifer system.</title>
        <authorList>
            <person name="Anantharaman K."/>
            <person name="Brown C.T."/>
            <person name="Hug L.A."/>
            <person name="Sharon I."/>
            <person name="Castelle C.J."/>
            <person name="Probst A.J."/>
            <person name="Thomas B.C."/>
            <person name="Singh A."/>
            <person name="Wilkins M.J."/>
            <person name="Karaoz U."/>
            <person name="Brodie E.L."/>
            <person name="Williams K.H."/>
            <person name="Hubbard S.S."/>
            <person name="Banfield J.F."/>
        </authorList>
    </citation>
    <scope>NUCLEOTIDE SEQUENCE [LARGE SCALE GENOMIC DNA]</scope>
</reference>
<dbReference type="AlphaFoldDB" id="A0A1F7RLJ6"/>
<sequence>MKCPGQDASNWKPEDIYELDCPVCGYSVEFFKDDRWRKCVKCGFCIKNPRVTQGCAEWCSQSGSCKNG</sequence>
<protein>
    <recommendedName>
        <fullName evidence="3">Phosphohydrolase</fullName>
    </recommendedName>
</protein>
<evidence type="ECO:0000313" key="1">
    <source>
        <dbReference type="EMBL" id="OGL42422.1"/>
    </source>
</evidence>
<dbReference type="EMBL" id="MGDD01000325">
    <property type="protein sequence ID" value="OGL42422.1"/>
    <property type="molecule type" value="Genomic_DNA"/>
</dbReference>
<comment type="caution">
    <text evidence="1">The sequence shown here is derived from an EMBL/GenBank/DDBJ whole genome shotgun (WGS) entry which is preliminary data.</text>
</comment>